<reference evidence="2" key="1">
    <citation type="submission" date="2023-10" db="EMBL/GenBank/DDBJ databases">
        <authorList>
            <person name="Chen Y."/>
            <person name="Shah S."/>
            <person name="Dougan E. K."/>
            <person name="Thang M."/>
            <person name="Chan C."/>
        </authorList>
    </citation>
    <scope>NUCLEOTIDE SEQUENCE [LARGE SCALE GENOMIC DNA]</scope>
</reference>
<feature type="compositionally biased region" description="Basic residues" evidence="1">
    <location>
        <begin position="1"/>
        <end position="14"/>
    </location>
</feature>
<gene>
    <name evidence="2" type="ORF">PCOR1329_LOCUS44800</name>
</gene>
<accession>A0ABN9U330</accession>
<evidence type="ECO:0000256" key="1">
    <source>
        <dbReference type="SAM" id="MobiDB-lite"/>
    </source>
</evidence>
<evidence type="ECO:0000313" key="3">
    <source>
        <dbReference type="Proteomes" id="UP001189429"/>
    </source>
</evidence>
<proteinExistence type="predicted"/>
<sequence>MRPRAPARSQRRAHASGSWPRSARTFAAGLLAAGAVALIAPIIGARPGSCRVVPAVAFVTPASVRSWRPRSLGMRWGTRCAGSAAGDVQSVEAAATGAEGFWDSPYGKYQKTVSILTGSATVDSAALQLGKPFRGRRRR</sequence>
<comment type="caution">
    <text evidence="2">The sequence shown here is derived from an EMBL/GenBank/DDBJ whole genome shotgun (WGS) entry which is preliminary data.</text>
</comment>
<keyword evidence="3" id="KW-1185">Reference proteome</keyword>
<protein>
    <submittedName>
        <fullName evidence="2">Uncharacterized protein</fullName>
    </submittedName>
</protein>
<evidence type="ECO:0000313" key="2">
    <source>
        <dbReference type="EMBL" id="CAK0853242.1"/>
    </source>
</evidence>
<dbReference type="Proteomes" id="UP001189429">
    <property type="component" value="Unassembled WGS sequence"/>
</dbReference>
<dbReference type="EMBL" id="CAUYUJ010015384">
    <property type="protein sequence ID" value="CAK0853242.1"/>
    <property type="molecule type" value="Genomic_DNA"/>
</dbReference>
<feature type="region of interest" description="Disordered" evidence="1">
    <location>
        <begin position="1"/>
        <end position="20"/>
    </location>
</feature>
<organism evidence="2 3">
    <name type="scientific">Prorocentrum cordatum</name>
    <dbReference type="NCBI Taxonomy" id="2364126"/>
    <lineage>
        <taxon>Eukaryota</taxon>
        <taxon>Sar</taxon>
        <taxon>Alveolata</taxon>
        <taxon>Dinophyceae</taxon>
        <taxon>Prorocentrales</taxon>
        <taxon>Prorocentraceae</taxon>
        <taxon>Prorocentrum</taxon>
    </lineage>
</organism>
<name>A0ABN9U330_9DINO</name>